<protein>
    <submittedName>
        <fullName evidence="2">Uncharacterized protein</fullName>
    </submittedName>
</protein>
<evidence type="ECO:0000313" key="3">
    <source>
        <dbReference type="Proteomes" id="UP000277204"/>
    </source>
</evidence>
<organism evidence="2 3">
    <name type="scientific">Schistosoma margrebowiei</name>
    <dbReference type="NCBI Taxonomy" id="48269"/>
    <lineage>
        <taxon>Eukaryota</taxon>
        <taxon>Metazoa</taxon>
        <taxon>Spiralia</taxon>
        <taxon>Lophotrochozoa</taxon>
        <taxon>Platyhelminthes</taxon>
        <taxon>Trematoda</taxon>
        <taxon>Digenea</taxon>
        <taxon>Strigeidida</taxon>
        <taxon>Schistosomatoidea</taxon>
        <taxon>Schistosomatidae</taxon>
        <taxon>Schistosoma</taxon>
    </lineage>
</organism>
<name>A0A183MZG7_9TREM</name>
<dbReference type="Proteomes" id="UP000277204">
    <property type="component" value="Unassembled WGS sequence"/>
</dbReference>
<dbReference type="EMBL" id="UZAI01018709">
    <property type="protein sequence ID" value="VDP39545.1"/>
    <property type="molecule type" value="Genomic_DNA"/>
</dbReference>
<evidence type="ECO:0000256" key="1">
    <source>
        <dbReference type="SAM" id="MobiDB-lite"/>
    </source>
</evidence>
<dbReference type="AlphaFoldDB" id="A0A183MZG7"/>
<gene>
    <name evidence="2" type="ORF">SMRZ_LOCUS21442</name>
</gene>
<feature type="region of interest" description="Disordered" evidence="1">
    <location>
        <begin position="33"/>
        <end position="55"/>
    </location>
</feature>
<proteinExistence type="predicted"/>
<sequence>MDVLASQAESAENDEAHLQRSYSKVNLTQTSILSGSPVENDPYEESPTSTTTSQSISKHYLNITGAVSATPLSTSYSNQDLLRESQINIKRNSYDMPSDFYSETKLHYPKEYYLPSYCQSTSFVDVLHNPSCTTIPQNIPRKFNACIHRNLSILSLPQIKSQLRKFSRRKSITKTSGEINNKRIHELTSTSPAKSLIVNYAKLQSTTCNHSPIKTDKIITVNEVS</sequence>
<keyword evidence="3" id="KW-1185">Reference proteome</keyword>
<accession>A0A183MZG7</accession>
<reference evidence="2 3" key="1">
    <citation type="submission" date="2018-11" db="EMBL/GenBank/DDBJ databases">
        <authorList>
            <consortium name="Pathogen Informatics"/>
        </authorList>
    </citation>
    <scope>NUCLEOTIDE SEQUENCE [LARGE SCALE GENOMIC DNA]</scope>
    <source>
        <strain evidence="2 3">Zambia</strain>
    </source>
</reference>
<evidence type="ECO:0000313" key="2">
    <source>
        <dbReference type="EMBL" id="VDP39545.1"/>
    </source>
</evidence>
<feature type="compositionally biased region" description="Low complexity" evidence="1">
    <location>
        <begin position="46"/>
        <end position="55"/>
    </location>
</feature>